<dbReference type="AlphaFoldDB" id="A0A1Y2K007"/>
<comment type="caution">
    <text evidence="1">The sequence shown here is derived from an EMBL/GenBank/DDBJ whole genome shotgun (WGS) entry which is preliminary data.</text>
</comment>
<dbReference type="Proteomes" id="UP000194003">
    <property type="component" value="Unassembled WGS sequence"/>
</dbReference>
<name>A0A1Y2K007_9PROT</name>
<protein>
    <submittedName>
        <fullName evidence="1">Uncharacterized protein</fullName>
    </submittedName>
</protein>
<accession>A0A1Y2K007</accession>
<keyword evidence="2" id="KW-1185">Reference proteome</keyword>
<gene>
    <name evidence="1" type="ORF">MAIT1_01296</name>
</gene>
<evidence type="ECO:0000313" key="2">
    <source>
        <dbReference type="Proteomes" id="UP000194003"/>
    </source>
</evidence>
<evidence type="ECO:0000313" key="1">
    <source>
        <dbReference type="EMBL" id="OSM01361.1"/>
    </source>
</evidence>
<sequence length="154" mass="17839">MIFNAPFLIIYFLWDPELVEIRREPSPDSRWEAVTIEANYHSTVATTYQVHIVPKGGKTVEGGSTEVFRYTHPGYCETEWRSNTHYFVNCGSATFYKKNTHPIVKAEWIEHHKPVATFLYPEEIARNKILLEKCKKENITPCQLETAPGPARLR</sequence>
<dbReference type="EMBL" id="LVJN01000020">
    <property type="protein sequence ID" value="OSM01361.1"/>
    <property type="molecule type" value="Genomic_DNA"/>
</dbReference>
<organism evidence="1 2">
    <name type="scientific">Magnetofaba australis IT-1</name>
    <dbReference type="NCBI Taxonomy" id="1434232"/>
    <lineage>
        <taxon>Bacteria</taxon>
        <taxon>Pseudomonadati</taxon>
        <taxon>Pseudomonadota</taxon>
        <taxon>Magnetococcia</taxon>
        <taxon>Magnetococcales</taxon>
        <taxon>Magnetococcaceae</taxon>
        <taxon>Magnetofaba</taxon>
    </lineage>
</organism>
<reference evidence="1 2" key="1">
    <citation type="journal article" date="2016" name="BMC Genomics">
        <title>Combined genomic and structural analyses of a cultured magnetotactic bacterium reveals its niche adaptation to a dynamic environment.</title>
        <authorList>
            <person name="Araujo A.C."/>
            <person name="Morillo V."/>
            <person name="Cypriano J."/>
            <person name="Teixeira L.C."/>
            <person name="Leao P."/>
            <person name="Lyra S."/>
            <person name="Almeida L.G."/>
            <person name="Bazylinski D.A."/>
            <person name="Vasconcellos A.T."/>
            <person name="Abreu F."/>
            <person name="Lins U."/>
        </authorList>
    </citation>
    <scope>NUCLEOTIDE SEQUENCE [LARGE SCALE GENOMIC DNA]</scope>
    <source>
        <strain evidence="1 2">IT-1</strain>
    </source>
</reference>
<proteinExistence type="predicted"/>